<organism evidence="3 4">
    <name type="scientific">Cellulomonas terrae</name>
    <dbReference type="NCBI Taxonomy" id="311234"/>
    <lineage>
        <taxon>Bacteria</taxon>
        <taxon>Bacillati</taxon>
        <taxon>Actinomycetota</taxon>
        <taxon>Actinomycetes</taxon>
        <taxon>Micrococcales</taxon>
        <taxon>Cellulomonadaceae</taxon>
        <taxon>Cellulomonas</taxon>
    </lineage>
</organism>
<keyword evidence="1" id="KW-0472">Membrane</keyword>
<protein>
    <recommendedName>
        <fullName evidence="2">Phosphatidic acid phosphatase type 2/haloperoxidase domain-containing protein</fullName>
    </recommendedName>
</protein>
<keyword evidence="1" id="KW-0812">Transmembrane</keyword>
<sequence length="247" mass="27066">MHTFLHRYELDTSAPTRKEAWRDFAVRVLLPALALWAVIVGVGFLITGPLGNLPGEAVVNEWFVAQRTETLDAVTAVMSAIGTTEFIIGACVLFVALFWWRTKQWWLAIVPPQAIAVQAIVFMTAALVVGRERPDVEKLDESPPTSSYPSGHTGASTAFYVVLAMLAQRIQHRALRIVVTVVCLLVPLAVGTARLYRGMHSLSDVLMGLLNGLVCAFLAWNYLRRDTSSASSKVSSAKRSLRSVGRS</sequence>
<feature type="transmembrane region" description="Helical" evidence="1">
    <location>
        <begin position="106"/>
        <end position="129"/>
    </location>
</feature>
<evidence type="ECO:0000313" key="4">
    <source>
        <dbReference type="Proteomes" id="UP000321049"/>
    </source>
</evidence>
<feature type="transmembrane region" description="Helical" evidence="1">
    <location>
        <begin position="174"/>
        <end position="193"/>
    </location>
</feature>
<gene>
    <name evidence="3" type="ORF">CTE05_25890</name>
</gene>
<feature type="transmembrane region" description="Helical" evidence="1">
    <location>
        <begin position="149"/>
        <end position="167"/>
    </location>
</feature>
<dbReference type="PANTHER" id="PTHR14969:SF13">
    <property type="entry name" value="AT30094P"/>
    <property type="match status" value="1"/>
</dbReference>
<dbReference type="PANTHER" id="PTHR14969">
    <property type="entry name" value="SPHINGOSINE-1-PHOSPHATE PHOSPHOHYDROLASE"/>
    <property type="match status" value="1"/>
</dbReference>
<evidence type="ECO:0000313" key="3">
    <source>
        <dbReference type="EMBL" id="GEL99042.1"/>
    </source>
</evidence>
<comment type="caution">
    <text evidence="3">The sequence shown here is derived from an EMBL/GenBank/DDBJ whole genome shotgun (WGS) entry which is preliminary data.</text>
</comment>
<feature type="transmembrane region" description="Helical" evidence="1">
    <location>
        <begin position="24"/>
        <end position="46"/>
    </location>
</feature>
<dbReference type="InterPro" id="IPR036938">
    <property type="entry name" value="PAP2/HPO_sf"/>
</dbReference>
<dbReference type="CDD" id="cd03392">
    <property type="entry name" value="PAP2_like_2"/>
    <property type="match status" value="1"/>
</dbReference>
<reference evidence="3 4" key="1">
    <citation type="submission" date="2019-07" db="EMBL/GenBank/DDBJ databases">
        <title>Whole genome shotgun sequence of Cellulomonas terrae NBRC 100819.</title>
        <authorList>
            <person name="Hosoyama A."/>
            <person name="Uohara A."/>
            <person name="Ohji S."/>
            <person name="Ichikawa N."/>
        </authorList>
    </citation>
    <scope>NUCLEOTIDE SEQUENCE [LARGE SCALE GENOMIC DNA]</scope>
    <source>
        <strain evidence="3 4">NBRC 100819</strain>
    </source>
</reference>
<accession>A0A511JLZ8</accession>
<dbReference type="Proteomes" id="UP000321049">
    <property type="component" value="Unassembled WGS sequence"/>
</dbReference>
<feature type="domain" description="Phosphatidic acid phosphatase type 2/haloperoxidase" evidence="2">
    <location>
        <begin position="110"/>
        <end position="220"/>
    </location>
</feature>
<keyword evidence="4" id="KW-1185">Reference proteome</keyword>
<dbReference type="Pfam" id="PF01569">
    <property type="entry name" value="PAP2"/>
    <property type="match status" value="1"/>
</dbReference>
<dbReference type="Gene3D" id="1.20.144.10">
    <property type="entry name" value="Phosphatidic acid phosphatase type 2/haloperoxidase"/>
    <property type="match status" value="1"/>
</dbReference>
<dbReference type="RefSeq" id="WP_146846717.1">
    <property type="nucleotide sequence ID" value="NZ_BJWH01000013.1"/>
</dbReference>
<dbReference type="EMBL" id="BJWH01000013">
    <property type="protein sequence ID" value="GEL99042.1"/>
    <property type="molecule type" value="Genomic_DNA"/>
</dbReference>
<proteinExistence type="predicted"/>
<dbReference type="AlphaFoldDB" id="A0A511JLZ8"/>
<dbReference type="OrthoDB" id="5289372at2"/>
<dbReference type="InterPro" id="IPR000326">
    <property type="entry name" value="PAP2/HPO"/>
</dbReference>
<dbReference type="SUPFAM" id="SSF48317">
    <property type="entry name" value="Acid phosphatase/Vanadium-dependent haloperoxidase"/>
    <property type="match status" value="1"/>
</dbReference>
<evidence type="ECO:0000256" key="1">
    <source>
        <dbReference type="SAM" id="Phobius"/>
    </source>
</evidence>
<feature type="transmembrane region" description="Helical" evidence="1">
    <location>
        <begin position="205"/>
        <end position="223"/>
    </location>
</feature>
<name>A0A511JLZ8_9CELL</name>
<keyword evidence="1" id="KW-1133">Transmembrane helix</keyword>
<feature type="transmembrane region" description="Helical" evidence="1">
    <location>
        <begin position="76"/>
        <end position="99"/>
    </location>
</feature>
<dbReference type="SMART" id="SM00014">
    <property type="entry name" value="acidPPc"/>
    <property type="match status" value="1"/>
</dbReference>
<evidence type="ECO:0000259" key="2">
    <source>
        <dbReference type="SMART" id="SM00014"/>
    </source>
</evidence>